<dbReference type="NCBIfam" id="TIGR04183">
    <property type="entry name" value="Por_Secre_tail"/>
    <property type="match status" value="1"/>
</dbReference>
<dbReference type="InterPro" id="IPR013519">
    <property type="entry name" value="Int_alpha_beta-p"/>
</dbReference>
<evidence type="ECO:0000256" key="3">
    <source>
        <dbReference type="ARBA" id="ARBA00023180"/>
    </source>
</evidence>
<dbReference type="Pfam" id="PF18962">
    <property type="entry name" value="Por_Secre_tail"/>
    <property type="match status" value="1"/>
</dbReference>
<dbReference type="InterPro" id="IPR000413">
    <property type="entry name" value="Integrin_alpha"/>
</dbReference>
<gene>
    <name evidence="5" type="ORF">J2W84_005396</name>
</gene>
<keyword evidence="2" id="KW-0677">Repeat</keyword>
<dbReference type="EMBL" id="JAVDTI010000006">
    <property type="protein sequence ID" value="MDR6808334.1"/>
    <property type="molecule type" value="Genomic_DNA"/>
</dbReference>
<dbReference type="SMART" id="SM00191">
    <property type="entry name" value="Int_alpha"/>
    <property type="match status" value="14"/>
</dbReference>
<evidence type="ECO:0000259" key="4">
    <source>
        <dbReference type="Pfam" id="PF18962"/>
    </source>
</evidence>
<name>A0ABU1R4J0_9BACT</name>
<dbReference type="PROSITE" id="PS51470">
    <property type="entry name" value="FG_GAP"/>
    <property type="match status" value="13"/>
</dbReference>
<accession>A0ABU1R4J0</accession>
<proteinExistence type="predicted"/>
<dbReference type="SUPFAM" id="SSF69318">
    <property type="entry name" value="Integrin alpha N-terminal domain"/>
    <property type="match status" value="4"/>
</dbReference>
<dbReference type="PANTHER" id="PTHR23220:SF122">
    <property type="entry name" value="INTEGRIN ALPHA-PS1"/>
    <property type="match status" value="1"/>
</dbReference>
<dbReference type="RefSeq" id="WP_309989937.1">
    <property type="nucleotide sequence ID" value="NZ_JAVDTI010000006.1"/>
</dbReference>
<dbReference type="PANTHER" id="PTHR23220">
    <property type="entry name" value="INTEGRIN ALPHA"/>
    <property type="match status" value="1"/>
</dbReference>
<dbReference type="InterPro" id="IPR013517">
    <property type="entry name" value="FG-GAP"/>
</dbReference>
<evidence type="ECO:0000256" key="2">
    <source>
        <dbReference type="ARBA" id="ARBA00022737"/>
    </source>
</evidence>
<dbReference type="Pfam" id="PF01839">
    <property type="entry name" value="FG-GAP"/>
    <property type="match status" value="12"/>
</dbReference>
<dbReference type="Proteomes" id="UP001264980">
    <property type="component" value="Unassembled WGS sequence"/>
</dbReference>
<dbReference type="InterPro" id="IPR028994">
    <property type="entry name" value="Integrin_alpha_N"/>
</dbReference>
<evidence type="ECO:0000313" key="6">
    <source>
        <dbReference type="Proteomes" id="UP001264980"/>
    </source>
</evidence>
<reference evidence="5 6" key="1">
    <citation type="submission" date="2023-07" db="EMBL/GenBank/DDBJ databases">
        <title>Sorghum-associated microbial communities from plants grown in Nebraska, USA.</title>
        <authorList>
            <person name="Schachtman D."/>
        </authorList>
    </citation>
    <scope>NUCLEOTIDE SEQUENCE [LARGE SCALE GENOMIC DNA]</scope>
    <source>
        <strain evidence="5 6">BE57</strain>
    </source>
</reference>
<keyword evidence="1" id="KW-0732">Signal</keyword>
<sequence length="1355" mass="142125">MRNRYMPILYVGMVFAAFAAGFHSIDRLSRSLPRNPAQTQAASALPAEVSQATLSDIRNALEKQEYHISYDAQKKKLQSPNRRNNIRAYYEPGKLTVQTRVDTTGEGFNMELVNEGVFADGKLLYTPQASAKAEHHENKVQISHHAFTEEFINNEDGVRQNFIIESAPKDTRQLQVKMNPKGLKVEQGADNELRFYSETANGHIRNELVYSDLKCWDANKKPLSASLAYAGNRIQISVDVTDAAYPVTIDPIIANGTPQNANKVLEVNQTSMWLGFSVSSAGDVNGDGYSDVIVGAPLYDLGQDNEGAAFVYPGTAVGLSLAAVTLECNQAGAQMGYSVASAGDFNGDGFSDVLVGIPYYDLNAEQDNGLARLYYGSAQGISTNSPINFPTFDAGSNCGISVATAGDIDGDGFSDIIIGAHGAKFDQINEGVAYVCYGAQAGGKMEQLLHSDQANAKFGYSVAPAGDVDADGFSDIIVGARYYTNGQGQDAEGAAFIYRGSSNGLLKNNPVIIEGNQYNAAMGNKVSSAGDVNGDGYSDVLIAAYLYDDSQFKDQGKVALHLGSSNGINPVPIRTFYGSNPNDQLGSSVACAGDVNGDGYSDILLGAQYYDNGQFNEGGVFVYHGSKNGIIGGPASTLESNQIDGWFGTAVASAGDVNGDGYSDIIIGCYTFDNGQTDEGHAFIYHGGAEGIGTNGAVTLSGSVTDALMGYSVASAGDVNSDGFDDVIMGAPEFDFNGTTGGVALVYYGSMDGIQLGNQIMLSKNQPDSYFGTSVAGAGDINGDGYDDIIVGADNYTNGQASEGAAFIYFGSNAGINPASVKQLEGNIPQRDFGCAVSGAGDLNRDGYADIVIGDNKYSAGEGGEGAIHIYYGSTSGPVNEAIIESNVQYAYMGNSVSSAGDVNGDGYSDIVVGASGYDSYKGAVYVFHGSDQGISSNNPKILLGNQIGAQMGRSVSGAGDVNGDGFSDIVVGAPYFDKPEVDEGTVIVYYGSSNGISDVSPAPITLEQNLADGGFGFSVKGAGDVNGDGYSDIVAGAADFENVAAMIKGKAFVFHGSPAGVKPIAAFSVESNQDNAKLGTSVAGAGDVNGDGYSDIIVGAPHANHNQTNDVGAATVYYGNNSKGLKSNVRLFNGDLVTPLNHSQFSQPSFIGTLSAKSFIGRNKGKFVWETMGPGVPFSKVGNSPITTSNLFTGISGISGMTGGTTVLGNSIAKNGISTKLRVRVRYSPALAITGQMYGPWRYLQSQLAGYNNAPVPEEAMAETIKRKAMEISEESGLSVVPYPNPVSDKLFIKTENMEQIRGVRLLTPTGRLIHQSQNPAAEIDVTSLNPGVYVLLVTRQDGSQSSHKVIVKK</sequence>
<keyword evidence="6" id="KW-1185">Reference proteome</keyword>
<keyword evidence="3" id="KW-0325">Glycoprotein</keyword>
<feature type="domain" description="Secretion system C-terminal sorting" evidence="4">
    <location>
        <begin position="1284"/>
        <end position="1353"/>
    </location>
</feature>
<dbReference type="PRINTS" id="PR01185">
    <property type="entry name" value="INTEGRINA"/>
</dbReference>
<protein>
    <recommendedName>
        <fullName evidence="4">Secretion system C-terminal sorting domain-containing protein</fullName>
    </recommendedName>
</protein>
<evidence type="ECO:0000313" key="5">
    <source>
        <dbReference type="EMBL" id="MDR6808334.1"/>
    </source>
</evidence>
<comment type="caution">
    <text evidence="5">The sequence shown here is derived from an EMBL/GenBank/DDBJ whole genome shotgun (WGS) entry which is preliminary data.</text>
</comment>
<evidence type="ECO:0000256" key="1">
    <source>
        <dbReference type="ARBA" id="ARBA00022729"/>
    </source>
</evidence>
<dbReference type="Gene3D" id="2.130.10.130">
    <property type="entry name" value="Integrin alpha, N-terminal"/>
    <property type="match status" value="6"/>
</dbReference>
<dbReference type="InterPro" id="IPR026444">
    <property type="entry name" value="Secre_tail"/>
</dbReference>
<organism evidence="5 6">
    <name type="scientific">Dyadobacter fermentans</name>
    <dbReference type="NCBI Taxonomy" id="94254"/>
    <lineage>
        <taxon>Bacteria</taxon>
        <taxon>Pseudomonadati</taxon>
        <taxon>Bacteroidota</taxon>
        <taxon>Cytophagia</taxon>
        <taxon>Cytophagales</taxon>
        <taxon>Spirosomataceae</taxon>
        <taxon>Dyadobacter</taxon>
    </lineage>
</organism>